<name>A0A6A6R336_9PEZI</name>
<dbReference type="EMBL" id="MU004185">
    <property type="protein sequence ID" value="KAF2498330.1"/>
    <property type="molecule type" value="Genomic_DNA"/>
</dbReference>
<evidence type="ECO:0000313" key="2">
    <source>
        <dbReference type="EMBL" id="KAF2498330.1"/>
    </source>
</evidence>
<gene>
    <name evidence="2" type="ORF">BU16DRAFT_290004</name>
</gene>
<keyword evidence="1" id="KW-0175">Coiled coil</keyword>
<evidence type="ECO:0000256" key="1">
    <source>
        <dbReference type="SAM" id="Coils"/>
    </source>
</evidence>
<feature type="coiled-coil region" evidence="1">
    <location>
        <begin position="263"/>
        <end position="304"/>
    </location>
</feature>
<evidence type="ECO:0000313" key="3">
    <source>
        <dbReference type="Proteomes" id="UP000799750"/>
    </source>
</evidence>
<proteinExistence type="predicted"/>
<evidence type="ECO:0008006" key="4">
    <source>
        <dbReference type="Google" id="ProtNLM"/>
    </source>
</evidence>
<accession>A0A6A6R336</accession>
<sequence length="418" mass="46868">MEAVAAVSSIVQLVSFSGICLSKTAEIYRSRTGILDTNADIELVTNHLILLKDEVEASATSAGDASLIDLCTAVATTSSELLGVLETLKVQAGKTKWKSLRKGIRSVWSKEKVLDLEHRLAFLRDQLSFHCVDQLRQKLIGFESEIKGFLEKSDLHAKHIFDAILNDRDLFTTALQEQQLGSKSEFEDTRALIKDSHHVTRAQARHAITDESYINRKEHAITRQEVQTQTQTIMAENSDLHDNATKALHSCKAGIIGTVQLNCQVSQAEHKQTQSQIAELKEALDVLTAQIKIREEELKQLLSAYSCTRNKKKKKELGERSNAATAALLALETIYRSLQAVLASLKAGAIDIFDMARSKDVWNITDYARRMSIASKIKYASWQDLRDDGTELRMIPIRPPNSIEIQEMKLWRPSTLKQ</sequence>
<dbReference type="OrthoDB" id="3558752at2759"/>
<dbReference type="AlphaFoldDB" id="A0A6A6R336"/>
<protein>
    <recommendedName>
        <fullName evidence="4">Fungal N-terminal domain-containing protein</fullName>
    </recommendedName>
</protein>
<dbReference type="Proteomes" id="UP000799750">
    <property type="component" value="Unassembled WGS sequence"/>
</dbReference>
<reference evidence="2" key="1">
    <citation type="journal article" date="2020" name="Stud. Mycol.">
        <title>101 Dothideomycetes genomes: a test case for predicting lifestyles and emergence of pathogens.</title>
        <authorList>
            <person name="Haridas S."/>
            <person name="Albert R."/>
            <person name="Binder M."/>
            <person name="Bloem J."/>
            <person name="Labutti K."/>
            <person name="Salamov A."/>
            <person name="Andreopoulos B."/>
            <person name="Baker S."/>
            <person name="Barry K."/>
            <person name="Bills G."/>
            <person name="Bluhm B."/>
            <person name="Cannon C."/>
            <person name="Castanera R."/>
            <person name="Culley D."/>
            <person name="Daum C."/>
            <person name="Ezra D."/>
            <person name="Gonzalez J."/>
            <person name="Henrissat B."/>
            <person name="Kuo A."/>
            <person name="Liang C."/>
            <person name="Lipzen A."/>
            <person name="Lutzoni F."/>
            <person name="Magnuson J."/>
            <person name="Mondo S."/>
            <person name="Nolan M."/>
            <person name="Ohm R."/>
            <person name="Pangilinan J."/>
            <person name="Park H.-J."/>
            <person name="Ramirez L."/>
            <person name="Alfaro M."/>
            <person name="Sun H."/>
            <person name="Tritt A."/>
            <person name="Yoshinaga Y."/>
            <person name="Zwiers L.-H."/>
            <person name="Turgeon B."/>
            <person name="Goodwin S."/>
            <person name="Spatafora J."/>
            <person name="Crous P."/>
            <person name="Grigoriev I."/>
        </authorList>
    </citation>
    <scope>NUCLEOTIDE SEQUENCE</scope>
    <source>
        <strain evidence="2">CBS 269.34</strain>
    </source>
</reference>
<organism evidence="2 3">
    <name type="scientific">Lophium mytilinum</name>
    <dbReference type="NCBI Taxonomy" id="390894"/>
    <lineage>
        <taxon>Eukaryota</taxon>
        <taxon>Fungi</taxon>
        <taxon>Dikarya</taxon>
        <taxon>Ascomycota</taxon>
        <taxon>Pezizomycotina</taxon>
        <taxon>Dothideomycetes</taxon>
        <taxon>Pleosporomycetidae</taxon>
        <taxon>Mytilinidiales</taxon>
        <taxon>Mytilinidiaceae</taxon>
        <taxon>Lophium</taxon>
    </lineage>
</organism>
<keyword evidence="3" id="KW-1185">Reference proteome</keyword>